<accession>A0ABS9YAH9</accession>
<dbReference type="PANTHER" id="PTHR30346:SF0">
    <property type="entry name" value="HCA OPERON TRANSCRIPTIONAL ACTIVATOR HCAR"/>
    <property type="match status" value="1"/>
</dbReference>
<dbReference type="SUPFAM" id="SSF46785">
    <property type="entry name" value="Winged helix' DNA-binding domain"/>
    <property type="match status" value="1"/>
</dbReference>
<proteinExistence type="inferred from homology"/>
<dbReference type="PANTHER" id="PTHR30346">
    <property type="entry name" value="TRANSCRIPTIONAL DUAL REGULATOR HCAR-RELATED"/>
    <property type="match status" value="1"/>
</dbReference>
<dbReference type="InterPro" id="IPR036390">
    <property type="entry name" value="WH_DNA-bd_sf"/>
</dbReference>
<keyword evidence="7" id="KW-1185">Reference proteome</keyword>
<sequence length="280" mass="30122">MESRSLRYFVAVAEELNFARAAERLGISAPPLSRAIRKLEADLGVTLFERTTHSVTLTPPGTVLLTEARFALDALHAAVRRAQRAADPHPKLVLAVKADGEAGLLESILARYATEPAARPVTIRLSGWGDQARLLRAGEADAALLYEPFDRTGLDAETVTVEPRVAAIPATHPLASRTDLTLADLALPGVEEGNPHGLARYLDTIVERHGIADLPQLLTLVELGEIVTLLPESVTTRYPRPGVAYRKLPDAPPATLSIAWPQHSRSTATAALIRAATSLR</sequence>
<dbReference type="Pfam" id="PF00126">
    <property type="entry name" value="HTH_1"/>
    <property type="match status" value="1"/>
</dbReference>
<gene>
    <name evidence="6" type="ORF">MQP27_24365</name>
</gene>
<evidence type="ECO:0000256" key="3">
    <source>
        <dbReference type="ARBA" id="ARBA00023125"/>
    </source>
</evidence>
<evidence type="ECO:0000256" key="4">
    <source>
        <dbReference type="ARBA" id="ARBA00023163"/>
    </source>
</evidence>
<dbReference type="Gene3D" id="3.40.190.290">
    <property type="match status" value="1"/>
</dbReference>
<dbReference type="CDD" id="cd08414">
    <property type="entry name" value="PBP2_LTTR_aromatics_like"/>
    <property type="match status" value="1"/>
</dbReference>
<comment type="caution">
    <text evidence="6">The sequence shown here is derived from an EMBL/GenBank/DDBJ whole genome shotgun (WGS) entry which is preliminary data.</text>
</comment>
<dbReference type="Pfam" id="PF03466">
    <property type="entry name" value="LysR_substrate"/>
    <property type="match status" value="1"/>
</dbReference>
<keyword evidence="2" id="KW-0805">Transcription regulation</keyword>
<dbReference type="Proteomes" id="UP001165269">
    <property type="component" value="Unassembled WGS sequence"/>
</dbReference>
<feature type="domain" description="HTH lysR-type" evidence="5">
    <location>
        <begin position="1"/>
        <end position="58"/>
    </location>
</feature>
<dbReference type="SUPFAM" id="SSF53850">
    <property type="entry name" value="Periplasmic binding protein-like II"/>
    <property type="match status" value="1"/>
</dbReference>
<dbReference type="InterPro" id="IPR005119">
    <property type="entry name" value="LysR_subst-bd"/>
</dbReference>
<dbReference type="PROSITE" id="PS50931">
    <property type="entry name" value="HTH_LYSR"/>
    <property type="match status" value="1"/>
</dbReference>
<protein>
    <submittedName>
        <fullName evidence="6">LysR family transcriptional regulator</fullName>
    </submittedName>
</protein>
<dbReference type="InterPro" id="IPR000847">
    <property type="entry name" value="LysR_HTH_N"/>
</dbReference>
<comment type="similarity">
    <text evidence="1">Belongs to the LysR transcriptional regulatory family.</text>
</comment>
<evidence type="ECO:0000313" key="7">
    <source>
        <dbReference type="Proteomes" id="UP001165269"/>
    </source>
</evidence>
<evidence type="ECO:0000313" key="6">
    <source>
        <dbReference type="EMBL" id="MCI3274235.1"/>
    </source>
</evidence>
<keyword evidence="3" id="KW-0238">DNA-binding</keyword>
<keyword evidence="4" id="KW-0804">Transcription</keyword>
<evidence type="ECO:0000259" key="5">
    <source>
        <dbReference type="PROSITE" id="PS50931"/>
    </source>
</evidence>
<dbReference type="EMBL" id="JALDAY010000007">
    <property type="protein sequence ID" value="MCI3274235.1"/>
    <property type="molecule type" value="Genomic_DNA"/>
</dbReference>
<evidence type="ECO:0000256" key="1">
    <source>
        <dbReference type="ARBA" id="ARBA00009437"/>
    </source>
</evidence>
<dbReference type="RefSeq" id="WP_242767509.1">
    <property type="nucleotide sequence ID" value="NZ_JALDAY010000007.1"/>
</dbReference>
<dbReference type="InterPro" id="IPR036388">
    <property type="entry name" value="WH-like_DNA-bd_sf"/>
</dbReference>
<dbReference type="Gene3D" id="1.10.10.10">
    <property type="entry name" value="Winged helix-like DNA-binding domain superfamily/Winged helix DNA-binding domain"/>
    <property type="match status" value="1"/>
</dbReference>
<name>A0ABS9YAH9_9ACTN</name>
<evidence type="ECO:0000256" key="2">
    <source>
        <dbReference type="ARBA" id="ARBA00023015"/>
    </source>
</evidence>
<dbReference type="PRINTS" id="PR00039">
    <property type="entry name" value="HTHLYSR"/>
</dbReference>
<reference evidence="6" key="1">
    <citation type="submission" date="2022-03" db="EMBL/GenBank/DDBJ databases">
        <title>Streptomyces 7R015 and 7R016 isolated from Barleria lupulina in Thailand.</title>
        <authorList>
            <person name="Kanchanasin P."/>
            <person name="Phongsopitanun W."/>
            <person name="Tanasupawat S."/>
        </authorList>
    </citation>
    <scope>NUCLEOTIDE SEQUENCE</scope>
    <source>
        <strain evidence="6">7R015</strain>
    </source>
</reference>
<organism evidence="6 7">
    <name type="scientific">Streptomyces cylindrosporus</name>
    <dbReference type="NCBI Taxonomy" id="2927583"/>
    <lineage>
        <taxon>Bacteria</taxon>
        <taxon>Bacillati</taxon>
        <taxon>Actinomycetota</taxon>
        <taxon>Actinomycetes</taxon>
        <taxon>Kitasatosporales</taxon>
        <taxon>Streptomycetaceae</taxon>
        <taxon>Streptomyces</taxon>
    </lineage>
</organism>